<evidence type="ECO:0000313" key="8">
    <source>
        <dbReference type="EMBL" id="GAA1542496.1"/>
    </source>
</evidence>
<dbReference type="GO" id="GO:0008483">
    <property type="term" value="F:transaminase activity"/>
    <property type="evidence" value="ECO:0007669"/>
    <property type="project" value="UniProtKB-KW"/>
</dbReference>
<dbReference type="PROSITE" id="PS00595">
    <property type="entry name" value="AA_TRANSFER_CLASS_5"/>
    <property type="match status" value="1"/>
</dbReference>
<evidence type="ECO:0000256" key="3">
    <source>
        <dbReference type="ARBA" id="ARBA00022898"/>
    </source>
</evidence>
<proteinExistence type="inferred from homology"/>
<dbReference type="RefSeq" id="WP_141002807.1">
    <property type="nucleotide sequence ID" value="NZ_BAAAOR010000039.1"/>
</dbReference>
<dbReference type="InterPro" id="IPR015422">
    <property type="entry name" value="PyrdxlP-dep_Trfase_small"/>
</dbReference>
<dbReference type="Gene3D" id="3.90.1150.10">
    <property type="entry name" value="Aspartate Aminotransferase, domain 1"/>
    <property type="match status" value="1"/>
</dbReference>
<reference evidence="8 9" key="1">
    <citation type="journal article" date="2019" name="Int. J. Syst. Evol. Microbiol.">
        <title>The Global Catalogue of Microorganisms (GCM) 10K type strain sequencing project: providing services to taxonomists for standard genome sequencing and annotation.</title>
        <authorList>
            <consortium name="The Broad Institute Genomics Platform"/>
            <consortium name="The Broad Institute Genome Sequencing Center for Infectious Disease"/>
            <person name="Wu L."/>
            <person name="Ma J."/>
        </authorList>
    </citation>
    <scope>NUCLEOTIDE SEQUENCE [LARGE SCALE GENOMIC DNA]</scope>
    <source>
        <strain evidence="8 9">JCM 14942</strain>
    </source>
</reference>
<dbReference type="InterPro" id="IPR020578">
    <property type="entry name" value="Aminotrans_V_PyrdxlP_BS"/>
</dbReference>
<evidence type="ECO:0000259" key="7">
    <source>
        <dbReference type="Pfam" id="PF00266"/>
    </source>
</evidence>
<accession>A0ABN2BMX3</accession>
<organism evidence="8 9">
    <name type="scientific">Nocardioides humi</name>
    <dbReference type="NCBI Taxonomy" id="449461"/>
    <lineage>
        <taxon>Bacteria</taxon>
        <taxon>Bacillati</taxon>
        <taxon>Actinomycetota</taxon>
        <taxon>Actinomycetes</taxon>
        <taxon>Propionibacteriales</taxon>
        <taxon>Nocardioidaceae</taxon>
        <taxon>Nocardioides</taxon>
    </lineage>
</organism>
<keyword evidence="8" id="KW-0032">Aminotransferase</keyword>
<dbReference type="Pfam" id="PF00266">
    <property type="entry name" value="Aminotran_5"/>
    <property type="match status" value="1"/>
</dbReference>
<dbReference type="EMBL" id="BAAAOR010000039">
    <property type="protein sequence ID" value="GAA1542496.1"/>
    <property type="molecule type" value="Genomic_DNA"/>
</dbReference>
<dbReference type="Gene3D" id="3.40.640.10">
    <property type="entry name" value="Type I PLP-dependent aspartate aminotransferase-like (Major domain)"/>
    <property type="match status" value="1"/>
</dbReference>
<dbReference type="InterPro" id="IPR015424">
    <property type="entry name" value="PyrdxlP-dep_Trfase"/>
</dbReference>
<dbReference type="InterPro" id="IPR000192">
    <property type="entry name" value="Aminotrans_V_dom"/>
</dbReference>
<dbReference type="InterPro" id="IPR015421">
    <property type="entry name" value="PyrdxlP-dep_Trfase_major"/>
</dbReference>
<evidence type="ECO:0000313" key="9">
    <source>
        <dbReference type="Proteomes" id="UP001500842"/>
    </source>
</evidence>
<evidence type="ECO:0000256" key="1">
    <source>
        <dbReference type="ARBA" id="ARBA00001933"/>
    </source>
</evidence>
<evidence type="ECO:0000256" key="5">
    <source>
        <dbReference type="RuleBase" id="RU004504"/>
    </source>
</evidence>
<name>A0ABN2BMX3_9ACTN</name>
<comment type="similarity">
    <text evidence="2">Belongs to the class-V pyridoxal-phosphate-dependent aminotransferase family. Csd subfamily.</text>
</comment>
<keyword evidence="3" id="KW-0663">Pyridoxal phosphate</keyword>
<comment type="catalytic activity">
    <reaction evidence="4">
        <text>(sulfur carrier)-H + L-cysteine = (sulfur carrier)-SH + L-alanine</text>
        <dbReference type="Rhea" id="RHEA:43892"/>
        <dbReference type="Rhea" id="RHEA-COMP:14737"/>
        <dbReference type="Rhea" id="RHEA-COMP:14739"/>
        <dbReference type="ChEBI" id="CHEBI:29917"/>
        <dbReference type="ChEBI" id="CHEBI:35235"/>
        <dbReference type="ChEBI" id="CHEBI:57972"/>
        <dbReference type="ChEBI" id="CHEBI:64428"/>
        <dbReference type="EC" id="2.8.1.7"/>
    </reaction>
</comment>
<feature type="region of interest" description="Disordered" evidence="6">
    <location>
        <begin position="415"/>
        <end position="440"/>
    </location>
</feature>
<evidence type="ECO:0000256" key="6">
    <source>
        <dbReference type="SAM" id="MobiDB-lite"/>
    </source>
</evidence>
<sequence length="440" mass="45686">MTTPSRATTPPAVVPALLPTVGGDLQVPLVTGGTVRYANLDIAASAPALHSVAERVAAFLPYYSSVHRGAGHGSAVSTAAYETARQTVAGFVGARPDDVVQFARHTTDAFNLLASAVPGEVVTLDVEHHANLLPWRRGATRTVIAAASVAATLEAVAAELARTPAALLAVTGASNVTGEILPLADLVAIAHRHGARIAVDGAQLVPHHRVHLAALDIDYLAFSGHKLYAPYGTGVLVGRRDWLEAAPPYLAGGGAVRAVSLDDVTWAGAPTRHEAGTPNVVGAVALAAACEALAALPDAAQFRHETDLRDRLHEGLTALPGVRILRLWGRGEAELLGLATFTVDGIPAGLVSQYLSAEHGIGVRDGRFCAHPLLARLNGGATAVRASIGVGTTSDDVDRLLRALAELLRNGPSWSYGADSRPHPDPRPLPHWVGAPDRVS</sequence>
<evidence type="ECO:0000256" key="2">
    <source>
        <dbReference type="ARBA" id="ARBA00010447"/>
    </source>
</evidence>
<protein>
    <submittedName>
        <fullName evidence="8">Aminotransferase class V-fold PLP-dependent enzyme</fullName>
    </submittedName>
</protein>
<gene>
    <name evidence="8" type="ORF">GCM10009788_51360</name>
</gene>
<feature type="domain" description="Aminotransferase class V" evidence="7">
    <location>
        <begin position="39"/>
        <end position="400"/>
    </location>
</feature>
<dbReference type="PANTHER" id="PTHR43586:SF8">
    <property type="entry name" value="CYSTEINE DESULFURASE 1, CHLOROPLASTIC"/>
    <property type="match status" value="1"/>
</dbReference>
<evidence type="ECO:0000256" key="4">
    <source>
        <dbReference type="ARBA" id="ARBA00050776"/>
    </source>
</evidence>
<keyword evidence="8" id="KW-0808">Transferase</keyword>
<dbReference type="PANTHER" id="PTHR43586">
    <property type="entry name" value="CYSTEINE DESULFURASE"/>
    <property type="match status" value="1"/>
</dbReference>
<keyword evidence="9" id="KW-1185">Reference proteome</keyword>
<dbReference type="SUPFAM" id="SSF53383">
    <property type="entry name" value="PLP-dependent transferases"/>
    <property type="match status" value="1"/>
</dbReference>
<comment type="cofactor">
    <cofactor evidence="1 5">
        <name>pyridoxal 5'-phosphate</name>
        <dbReference type="ChEBI" id="CHEBI:597326"/>
    </cofactor>
</comment>
<dbReference type="Proteomes" id="UP001500842">
    <property type="component" value="Unassembled WGS sequence"/>
</dbReference>
<comment type="caution">
    <text evidence="8">The sequence shown here is derived from an EMBL/GenBank/DDBJ whole genome shotgun (WGS) entry which is preliminary data.</text>
</comment>